<accession>A0A550JBB3</accession>
<keyword evidence="1" id="KW-1133">Transmembrane helix</keyword>
<keyword evidence="3" id="KW-1185">Reference proteome</keyword>
<dbReference type="PANTHER" id="PTHR31033:SF18">
    <property type="entry name" value="OS06G0115800 PROTEIN"/>
    <property type="match status" value="1"/>
</dbReference>
<sequence length="79" mass="9185">MHLTNLLCFAFFANLPLGYLRESSRKFSLRWFVYIHISIPFILAMRISYDFGWEAVPFTLACALAGQMLGGSIKRRRRP</sequence>
<evidence type="ECO:0000313" key="3">
    <source>
        <dbReference type="Proteomes" id="UP000317155"/>
    </source>
</evidence>
<gene>
    <name evidence="2" type="ORF">FL622_11390</name>
</gene>
<proteinExistence type="predicted"/>
<keyword evidence="1" id="KW-0812">Transmembrane</keyword>
<feature type="transmembrane region" description="Helical" evidence="1">
    <location>
        <begin position="31"/>
        <end position="49"/>
    </location>
</feature>
<reference evidence="2 3" key="1">
    <citation type="submission" date="2019-07" db="EMBL/GenBank/DDBJ databases">
        <title>Insights of Desulfuromonas acetexigens electromicrobiology.</title>
        <authorList>
            <person name="Katuri K."/>
            <person name="Sapireddy V."/>
            <person name="Shaw D.R."/>
            <person name="Saikaly P."/>
        </authorList>
    </citation>
    <scope>NUCLEOTIDE SEQUENCE [LARGE SCALE GENOMIC DNA]</scope>
    <source>
        <strain evidence="2 3">2873</strain>
    </source>
</reference>
<protein>
    <submittedName>
        <fullName evidence="2">Uncharacterized protein</fullName>
    </submittedName>
</protein>
<evidence type="ECO:0000256" key="1">
    <source>
        <dbReference type="SAM" id="Phobius"/>
    </source>
</evidence>
<comment type="caution">
    <text evidence="2">The sequence shown here is derived from an EMBL/GenBank/DDBJ whole genome shotgun (WGS) entry which is preliminary data.</text>
</comment>
<feature type="transmembrane region" description="Helical" evidence="1">
    <location>
        <begin position="55"/>
        <end position="73"/>
    </location>
</feature>
<dbReference type="PANTHER" id="PTHR31033">
    <property type="entry name" value="PROTEIN, PUTATIVE-RELATED"/>
    <property type="match status" value="1"/>
</dbReference>
<dbReference type="OrthoDB" id="5397176at2"/>
<organism evidence="2 3">
    <name type="scientific">Trichloromonas acetexigens</name>
    <dbReference type="NCBI Taxonomy" id="38815"/>
    <lineage>
        <taxon>Bacteria</taxon>
        <taxon>Pseudomonadati</taxon>
        <taxon>Thermodesulfobacteriota</taxon>
        <taxon>Desulfuromonadia</taxon>
        <taxon>Desulfuromonadales</taxon>
        <taxon>Trichloromonadaceae</taxon>
        <taxon>Trichloromonas</taxon>
    </lineage>
</organism>
<name>A0A550JBB3_9BACT</name>
<dbReference type="AlphaFoldDB" id="A0A550JBB3"/>
<dbReference type="Proteomes" id="UP000317155">
    <property type="component" value="Unassembled WGS sequence"/>
</dbReference>
<evidence type="ECO:0000313" key="2">
    <source>
        <dbReference type="EMBL" id="TRO80362.1"/>
    </source>
</evidence>
<keyword evidence="1" id="KW-0472">Membrane</keyword>
<dbReference type="EMBL" id="VJVV01000008">
    <property type="protein sequence ID" value="TRO80362.1"/>
    <property type="molecule type" value="Genomic_DNA"/>
</dbReference>